<dbReference type="PANTHER" id="PTHR48021">
    <property type="match status" value="1"/>
</dbReference>
<evidence type="ECO:0000256" key="2">
    <source>
        <dbReference type="ARBA" id="ARBA00022448"/>
    </source>
</evidence>
<dbReference type="InterPro" id="IPR005828">
    <property type="entry name" value="MFS_sugar_transport-like"/>
</dbReference>
<dbReference type="PROSITE" id="PS50850">
    <property type="entry name" value="MFS"/>
    <property type="match status" value="1"/>
</dbReference>
<feature type="domain" description="Major facilitator superfamily (MFS) profile" evidence="9">
    <location>
        <begin position="37"/>
        <end position="468"/>
    </location>
</feature>
<evidence type="ECO:0000256" key="4">
    <source>
        <dbReference type="ARBA" id="ARBA00022597"/>
    </source>
</evidence>
<name>A0A9P0PDE0_ACAOB</name>
<feature type="transmembrane region" description="Helical" evidence="8">
    <location>
        <begin position="343"/>
        <end position="364"/>
    </location>
</feature>
<evidence type="ECO:0000256" key="3">
    <source>
        <dbReference type="ARBA" id="ARBA00022475"/>
    </source>
</evidence>
<feature type="transmembrane region" description="Helical" evidence="8">
    <location>
        <begin position="198"/>
        <end position="217"/>
    </location>
</feature>
<keyword evidence="7 8" id="KW-0472">Membrane</keyword>
<evidence type="ECO:0000256" key="6">
    <source>
        <dbReference type="ARBA" id="ARBA00022989"/>
    </source>
</evidence>
<dbReference type="Pfam" id="PF00083">
    <property type="entry name" value="Sugar_tr"/>
    <property type="match status" value="1"/>
</dbReference>
<feature type="transmembrane region" description="Helical" evidence="8">
    <location>
        <begin position="376"/>
        <end position="401"/>
    </location>
</feature>
<feature type="transmembrane region" description="Helical" evidence="8">
    <location>
        <begin position="315"/>
        <end position="336"/>
    </location>
</feature>
<dbReference type="SUPFAM" id="SSF103473">
    <property type="entry name" value="MFS general substrate transporter"/>
    <property type="match status" value="1"/>
</dbReference>
<accession>A0A9P0PDE0</accession>
<feature type="transmembrane region" description="Helical" evidence="8">
    <location>
        <begin position="413"/>
        <end position="436"/>
    </location>
</feature>
<dbReference type="FunFam" id="1.20.1250.20:FF:000218">
    <property type="entry name" value="facilitated trehalose transporter Tret1"/>
    <property type="match status" value="1"/>
</dbReference>
<feature type="transmembrane region" description="Helical" evidence="8">
    <location>
        <begin position="78"/>
        <end position="101"/>
    </location>
</feature>
<evidence type="ECO:0000313" key="10">
    <source>
        <dbReference type="EMBL" id="CAH1975337.1"/>
    </source>
</evidence>
<reference evidence="10" key="1">
    <citation type="submission" date="2022-03" db="EMBL/GenBank/DDBJ databases">
        <authorList>
            <person name="Sayadi A."/>
        </authorList>
    </citation>
    <scope>NUCLEOTIDE SEQUENCE</scope>
</reference>
<keyword evidence="6 8" id="KW-1133">Transmembrane helix</keyword>
<evidence type="ECO:0000259" key="9">
    <source>
        <dbReference type="PROSITE" id="PS50850"/>
    </source>
</evidence>
<sequence length="486" mass="53494">MESNTNRLEVVYKPTIKTRDGVIMESDKTQNCSPTIYLTVSIVNLALLSSSTSLVWSSPVLPYLLSNDTNINPLGQPITASQTSLISGLPYLGGVIFPLAFGKLCDIYGRRKIMLLMAMLTLVMFVVLATARSIYVYYIARTVLGGLLYYSFVVNNIYGNEIAEDHNRAKLSCLLIVSHVLGILYGYILGLFFNVRNYTLVCAAPLIVSITGMLFFVPESPYYLVKHDESQAIEVLRKLRQRHEVSKDIQKIKDTVNNVEGHDKSSWRRLVSDPVNRRACIICIGAMSLNLFSGTTAIMAFSGSIFNSIGVPGNLVSVALGLVKFSMTVVAFVIVGKFGKKKLMLVSATGCSLSHLTVGAYFYLRSIELDGIESFALIPAVSVLLYIGFYGVGLGIGATALTGELFADDVKTAGNSLVFVQSALLGFAVTSLFPLVTHYLGMYWPFFMFSVICAAGLIFIWYFVPKTDDKSFLEIQEILRKKISKK</sequence>
<keyword evidence="4" id="KW-0762">Sugar transport</keyword>
<feature type="transmembrane region" description="Helical" evidence="8">
    <location>
        <begin position="171"/>
        <end position="192"/>
    </location>
</feature>
<dbReference type="Proteomes" id="UP001152888">
    <property type="component" value="Unassembled WGS sequence"/>
</dbReference>
<dbReference type="InterPro" id="IPR036259">
    <property type="entry name" value="MFS_trans_sf"/>
</dbReference>
<comment type="caution">
    <text evidence="10">The sequence shown here is derived from an EMBL/GenBank/DDBJ whole genome shotgun (WGS) entry which is preliminary data.</text>
</comment>
<comment type="subcellular location">
    <subcellularLocation>
        <location evidence="1">Cell membrane</location>
        <topology evidence="1">Multi-pass membrane protein</topology>
    </subcellularLocation>
</comment>
<evidence type="ECO:0000256" key="8">
    <source>
        <dbReference type="SAM" id="Phobius"/>
    </source>
</evidence>
<gene>
    <name evidence="10" type="ORF">ACAOBT_LOCUS11567</name>
</gene>
<protein>
    <recommendedName>
        <fullName evidence="9">Major facilitator superfamily (MFS) profile domain-containing protein</fullName>
    </recommendedName>
</protein>
<keyword evidence="2" id="KW-0813">Transport</keyword>
<dbReference type="OrthoDB" id="6696619at2759"/>
<dbReference type="InterPro" id="IPR050549">
    <property type="entry name" value="MFS_Trehalose_Transporter"/>
</dbReference>
<keyword evidence="5 8" id="KW-0812">Transmembrane</keyword>
<feature type="transmembrane region" description="Helical" evidence="8">
    <location>
        <begin position="113"/>
        <end position="131"/>
    </location>
</feature>
<dbReference type="GO" id="GO:0022857">
    <property type="term" value="F:transmembrane transporter activity"/>
    <property type="evidence" value="ECO:0007669"/>
    <property type="project" value="InterPro"/>
</dbReference>
<evidence type="ECO:0000313" key="11">
    <source>
        <dbReference type="Proteomes" id="UP001152888"/>
    </source>
</evidence>
<evidence type="ECO:0000256" key="7">
    <source>
        <dbReference type="ARBA" id="ARBA00023136"/>
    </source>
</evidence>
<dbReference type="PANTHER" id="PTHR48021:SF47">
    <property type="entry name" value="GH17672P"/>
    <property type="match status" value="1"/>
</dbReference>
<feature type="transmembrane region" description="Helical" evidence="8">
    <location>
        <begin position="36"/>
        <end position="58"/>
    </location>
</feature>
<dbReference type="AlphaFoldDB" id="A0A9P0PDE0"/>
<keyword evidence="3" id="KW-1003">Cell membrane</keyword>
<feature type="transmembrane region" description="Helical" evidence="8">
    <location>
        <begin position="442"/>
        <end position="464"/>
    </location>
</feature>
<organism evidence="10 11">
    <name type="scientific">Acanthoscelides obtectus</name>
    <name type="common">Bean weevil</name>
    <name type="synonym">Bruchus obtectus</name>
    <dbReference type="NCBI Taxonomy" id="200917"/>
    <lineage>
        <taxon>Eukaryota</taxon>
        <taxon>Metazoa</taxon>
        <taxon>Ecdysozoa</taxon>
        <taxon>Arthropoda</taxon>
        <taxon>Hexapoda</taxon>
        <taxon>Insecta</taxon>
        <taxon>Pterygota</taxon>
        <taxon>Neoptera</taxon>
        <taxon>Endopterygota</taxon>
        <taxon>Coleoptera</taxon>
        <taxon>Polyphaga</taxon>
        <taxon>Cucujiformia</taxon>
        <taxon>Chrysomeloidea</taxon>
        <taxon>Chrysomelidae</taxon>
        <taxon>Bruchinae</taxon>
        <taxon>Bruchini</taxon>
        <taxon>Acanthoscelides</taxon>
    </lineage>
</organism>
<keyword evidence="11" id="KW-1185">Reference proteome</keyword>
<evidence type="ECO:0000256" key="5">
    <source>
        <dbReference type="ARBA" id="ARBA00022692"/>
    </source>
</evidence>
<dbReference type="EMBL" id="CAKOFQ010006835">
    <property type="protein sequence ID" value="CAH1975337.1"/>
    <property type="molecule type" value="Genomic_DNA"/>
</dbReference>
<dbReference type="GO" id="GO:0005886">
    <property type="term" value="C:plasma membrane"/>
    <property type="evidence" value="ECO:0007669"/>
    <property type="project" value="UniProtKB-SubCell"/>
</dbReference>
<dbReference type="InterPro" id="IPR020846">
    <property type="entry name" value="MFS_dom"/>
</dbReference>
<proteinExistence type="predicted"/>
<evidence type="ECO:0000256" key="1">
    <source>
        <dbReference type="ARBA" id="ARBA00004651"/>
    </source>
</evidence>
<feature type="transmembrane region" description="Helical" evidence="8">
    <location>
        <begin position="137"/>
        <end position="159"/>
    </location>
</feature>
<dbReference type="Gene3D" id="1.20.1250.20">
    <property type="entry name" value="MFS general substrate transporter like domains"/>
    <property type="match status" value="1"/>
</dbReference>
<feature type="transmembrane region" description="Helical" evidence="8">
    <location>
        <begin position="279"/>
        <end position="303"/>
    </location>
</feature>